<keyword evidence="3 8" id="KW-0285">Flavoprotein</keyword>
<gene>
    <name evidence="11" type="primary">gorA</name>
    <name evidence="11" type="ORF">ACFSKX_09180</name>
</gene>
<accession>A0ABW5EAN7</accession>
<dbReference type="PRINTS" id="PR00368">
    <property type="entry name" value="FADPNR"/>
</dbReference>
<evidence type="ECO:0000313" key="11">
    <source>
        <dbReference type="EMBL" id="MFD2310586.1"/>
    </source>
</evidence>
<keyword evidence="5 8" id="KW-0560">Oxidoreductase</keyword>
<evidence type="ECO:0000259" key="9">
    <source>
        <dbReference type="Pfam" id="PF02852"/>
    </source>
</evidence>
<dbReference type="PRINTS" id="PR00411">
    <property type="entry name" value="PNDRDTASEI"/>
</dbReference>
<dbReference type="Pfam" id="PF07992">
    <property type="entry name" value="Pyr_redox_2"/>
    <property type="match status" value="1"/>
</dbReference>
<dbReference type="GO" id="GO:0004362">
    <property type="term" value="F:glutathione-disulfide reductase (NADPH) activity"/>
    <property type="evidence" value="ECO:0007669"/>
    <property type="project" value="UniProtKB-EC"/>
</dbReference>
<organism evidence="11 12">
    <name type="scientific">Microbulbifer halophilus</name>
    <dbReference type="NCBI Taxonomy" id="453963"/>
    <lineage>
        <taxon>Bacteria</taxon>
        <taxon>Pseudomonadati</taxon>
        <taxon>Pseudomonadota</taxon>
        <taxon>Gammaproteobacteria</taxon>
        <taxon>Cellvibrionales</taxon>
        <taxon>Microbulbiferaceae</taxon>
        <taxon>Microbulbifer</taxon>
    </lineage>
</organism>
<dbReference type="RefSeq" id="WP_377535600.1">
    <property type="nucleotide sequence ID" value="NZ_JAPIVK010000043.1"/>
</dbReference>
<sequence length="458" mass="49501">MSDWEPVLAEFDFDLFVIGAGSGGVRAARMAANAGMRVAVAEDRYMGGTCVNVGCVPKKLFVYASGYREEFEDAAAYGWRAGNAEFHWPTLRDNNAAEVGRLNGIYRNLLANAGVTVIDGRARFEAPQRIAVGDRSYSAERILVATGGWPFVPDIPGREHTISSNEVFSMPEFPQRILVVGGGYIAVEFAGIFAGLGAETHLSYRRELFLRGFDRDVRHFVRDEIGKKGVQLHFNQTIESIEKQEDGSLLVHAEGGATLAVDTVLYATGRRPNTRGLGLEELGVVTHRDGTISVDDNFRTNVDSIYALGDVTGEPQLTPVALAEAMALVGHLRTGKPAEIDYNNIPTAVFCQPNIGTVGLSEEEARDSGLAVTIYKADFKPMRHTVSGRDERTLMKLVVDSSTDKVIGAHMVGPEAGEIIQGIAVAIKAGATKAVFDQTVGIHPTSAEEFVTMRNPVA</sequence>
<evidence type="ECO:0000256" key="6">
    <source>
        <dbReference type="ARBA" id="ARBA00023157"/>
    </source>
</evidence>
<dbReference type="EMBL" id="JBHUJD010000009">
    <property type="protein sequence ID" value="MFD2310586.1"/>
    <property type="molecule type" value="Genomic_DNA"/>
</dbReference>
<evidence type="ECO:0000256" key="3">
    <source>
        <dbReference type="ARBA" id="ARBA00022630"/>
    </source>
</evidence>
<dbReference type="PANTHER" id="PTHR42737">
    <property type="entry name" value="GLUTATHIONE REDUCTASE"/>
    <property type="match status" value="1"/>
</dbReference>
<dbReference type="InterPro" id="IPR023753">
    <property type="entry name" value="FAD/NAD-binding_dom"/>
</dbReference>
<evidence type="ECO:0000256" key="5">
    <source>
        <dbReference type="ARBA" id="ARBA00023002"/>
    </source>
</evidence>
<evidence type="ECO:0000313" key="12">
    <source>
        <dbReference type="Proteomes" id="UP001597425"/>
    </source>
</evidence>
<feature type="domain" description="Pyridine nucleotide-disulphide oxidoreductase dimerisation" evidence="9">
    <location>
        <begin position="345"/>
        <end position="453"/>
    </location>
</feature>
<dbReference type="Gene3D" id="3.50.50.60">
    <property type="entry name" value="FAD/NAD(P)-binding domain"/>
    <property type="match status" value="2"/>
</dbReference>
<comment type="caution">
    <text evidence="11">The sequence shown here is derived from an EMBL/GenBank/DDBJ whole genome shotgun (WGS) entry which is preliminary data.</text>
</comment>
<dbReference type="SUPFAM" id="SSF51905">
    <property type="entry name" value="FAD/NAD(P)-binding domain"/>
    <property type="match status" value="1"/>
</dbReference>
<keyword evidence="12" id="KW-1185">Reference proteome</keyword>
<dbReference type="InterPro" id="IPR001100">
    <property type="entry name" value="Pyr_nuc-diS_OxRdtase"/>
</dbReference>
<dbReference type="EC" id="1.8.1.7" evidence="11"/>
<evidence type="ECO:0000256" key="4">
    <source>
        <dbReference type="ARBA" id="ARBA00022827"/>
    </source>
</evidence>
<keyword evidence="4 8" id="KW-0274">FAD</keyword>
<dbReference type="Proteomes" id="UP001597425">
    <property type="component" value="Unassembled WGS sequence"/>
</dbReference>
<evidence type="ECO:0000256" key="8">
    <source>
        <dbReference type="RuleBase" id="RU003691"/>
    </source>
</evidence>
<evidence type="ECO:0000256" key="7">
    <source>
        <dbReference type="ARBA" id="ARBA00023284"/>
    </source>
</evidence>
<dbReference type="InterPro" id="IPR016156">
    <property type="entry name" value="FAD/NAD-linked_Rdtase_dimer_sf"/>
</dbReference>
<evidence type="ECO:0000256" key="2">
    <source>
        <dbReference type="ARBA" id="ARBA00007532"/>
    </source>
</evidence>
<reference evidence="12" key="1">
    <citation type="journal article" date="2019" name="Int. J. Syst. Evol. Microbiol.">
        <title>The Global Catalogue of Microorganisms (GCM) 10K type strain sequencing project: providing services to taxonomists for standard genome sequencing and annotation.</title>
        <authorList>
            <consortium name="The Broad Institute Genomics Platform"/>
            <consortium name="The Broad Institute Genome Sequencing Center for Infectious Disease"/>
            <person name="Wu L."/>
            <person name="Ma J."/>
        </authorList>
    </citation>
    <scope>NUCLEOTIDE SEQUENCE [LARGE SCALE GENOMIC DNA]</scope>
    <source>
        <strain evidence="12">KCTC 12848</strain>
    </source>
</reference>
<keyword evidence="6" id="KW-1015">Disulfide bond</keyword>
<dbReference type="InterPro" id="IPR036188">
    <property type="entry name" value="FAD/NAD-bd_sf"/>
</dbReference>
<dbReference type="PROSITE" id="PS00076">
    <property type="entry name" value="PYRIDINE_REDOX_1"/>
    <property type="match status" value="1"/>
</dbReference>
<dbReference type="PIRSF" id="PIRSF000350">
    <property type="entry name" value="Mercury_reductase_MerA"/>
    <property type="match status" value="1"/>
</dbReference>
<dbReference type="InterPro" id="IPR046952">
    <property type="entry name" value="GSHR/TRXR-like"/>
</dbReference>
<dbReference type="InterPro" id="IPR012999">
    <property type="entry name" value="Pyr_OxRdtase_I_AS"/>
</dbReference>
<feature type="domain" description="FAD/NAD(P)-binding" evidence="10">
    <location>
        <begin position="13"/>
        <end position="325"/>
    </location>
</feature>
<proteinExistence type="inferred from homology"/>
<comment type="cofactor">
    <cofactor evidence="1">
        <name>FAD</name>
        <dbReference type="ChEBI" id="CHEBI:57692"/>
    </cofactor>
</comment>
<keyword evidence="7 8" id="KW-0676">Redox-active center</keyword>
<dbReference type="Pfam" id="PF02852">
    <property type="entry name" value="Pyr_redox_dim"/>
    <property type="match status" value="1"/>
</dbReference>
<evidence type="ECO:0000259" key="10">
    <source>
        <dbReference type="Pfam" id="PF07992"/>
    </source>
</evidence>
<name>A0ABW5EAN7_9GAMM</name>
<dbReference type="InterPro" id="IPR004099">
    <property type="entry name" value="Pyr_nucl-diS_OxRdtase_dimer"/>
</dbReference>
<dbReference type="SUPFAM" id="SSF55424">
    <property type="entry name" value="FAD/NAD-linked reductases, dimerisation (C-terminal) domain"/>
    <property type="match status" value="1"/>
</dbReference>
<protein>
    <submittedName>
        <fullName evidence="11">Glutathione-disulfide reductase</fullName>
        <ecNumber evidence="11">1.8.1.7</ecNumber>
    </submittedName>
</protein>
<comment type="similarity">
    <text evidence="2 8">Belongs to the class-I pyridine nucleotide-disulfide oxidoreductase family.</text>
</comment>
<dbReference type="PANTHER" id="PTHR42737:SF2">
    <property type="entry name" value="GLUTATHIONE REDUCTASE"/>
    <property type="match status" value="1"/>
</dbReference>
<evidence type="ECO:0000256" key="1">
    <source>
        <dbReference type="ARBA" id="ARBA00001974"/>
    </source>
</evidence>
<dbReference type="NCBIfam" id="NF004776">
    <property type="entry name" value="PRK06116.1"/>
    <property type="match status" value="1"/>
</dbReference>
<dbReference type="Gene3D" id="3.30.390.30">
    <property type="match status" value="1"/>
</dbReference>